<evidence type="ECO:0000256" key="4">
    <source>
        <dbReference type="ARBA" id="ARBA00023139"/>
    </source>
</evidence>
<dbReference type="Proteomes" id="UP000252015">
    <property type="component" value="Unassembled WGS sequence"/>
</dbReference>
<keyword evidence="4" id="KW-0564">Palmitate</keyword>
<keyword evidence="2" id="KW-0732">Signal</keyword>
<dbReference type="OrthoDB" id="4625500at2"/>
<evidence type="ECO:0000256" key="3">
    <source>
        <dbReference type="ARBA" id="ARBA00023136"/>
    </source>
</evidence>
<protein>
    <submittedName>
        <fullName evidence="6">Putative lipoprotein LppE</fullName>
    </submittedName>
</protein>
<evidence type="ECO:0000313" key="7">
    <source>
        <dbReference type="Proteomes" id="UP000252015"/>
    </source>
</evidence>
<accession>A0A375YZL0</accession>
<gene>
    <name evidence="6" type="primary">lppE</name>
    <name evidence="6" type="ORF">MSP7336_02572</name>
</gene>
<reference evidence="6 7" key="1">
    <citation type="submission" date="2018-05" db="EMBL/GenBank/DDBJ databases">
        <authorList>
            <consortium name="IHU Genomes"/>
        </authorList>
    </citation>
    <scope>NUCLEOTIDE SEQUENCE [LARGE SCALE GENOMIC DNA]</scope>
    <source>
        <strain evidence="6 7">P7336</strain>
    </source>
</reference>
<sequence>MRAEKVPQNTARITVNHQTRTSHALTCTQVQWLWTADISAAPAHVKTVLRLDGEAPKPESVDIDNFEGFTGVANSGVGDAKVVFANNTYTVTGKAQGTDPDDVSEPAIADFKIEVSC</sequence>
<evidence type="ECO:0000256" key="1">
    <source>
        <dbReference type="ARBA" id="ARBA00022475"/>
    </source>
</evidence>
<dbReference type="InterPro" id="IPR008691">
    <property type="entry name" value="LpqH"/>
</dbReference>
<evidence type="ECO:0000313" key="6">
    <source>
        <dbReference type="EMBL" id="SRX94318.1"/>
    </source>
</evidence>
<dbReference type="GO" id="GO:0016020">
    <property type="term" value="C:membrane"/>
    <property type="evidence" value="ECO:0007669"/>
    <property type="project" value="InterPro"/>
</dbReference>
<keyword evidence="1" id="KW-1003">Cell membrane</keyword>
<proteinExistence type="predicted"/>
<name>A0A375YZL0_MYCSH</name>
<keyword evidence="3" id="KW-0472">Membrane</keyword>
<evidence type="ECO:0000256" key="2">
    <source>
        <dbReference type="ARBA" id="ARBA00022729"/>
    </source>
</evidence>
<keyword evidence="5 6" id="KW-0449">Lipoprotein</keyword>
<keyword evidence="7" id="KW-1185">Reference proteome</keyword>
<organism evidence="6 7">
    <name type="scientific">Mycobacterium shimoidei</name>
    <dbReference type="NCBI Taxonomy" id="29313"/>
    <lineage>
        <taxon>Bacteria</taxon>
        <taxon>Bacillati</taxon>
        <taxon>Actinomycetota</taxon>
        <taxon>Actinomycetes</taxon>
        <taxon>Mycobacteriales</taxon>
        <taxon>Mycobacteriaceae</taxon>
        <taxon>Mycobacterium</taxon>
    </lineage>
</organism>
<evidence type="ECO:0000256" key="5">
    <source>
        <dbReference type="ARBA" id="ARBA00023288"/>
    </source>
</evidence>
<dbReference type="EMBL" id="UEGW01000001">
    <property type="protein sequence ID" value="SRX94318.1"/>
    <property type="molecule type" value="Genomic_DNA"/>
</dbReference>
<dbReference type="RefSeq" id="WP_085178739.1">
    <property type="nucleotide sequence ID" value="NZ_JACKUN010000028.1"/>
</dbReference>
<dbReference type="AlphaFoldDB" id="A0A375YZL0"/>
<dbReference type="Pfam" id="PF05481">
    <property type="entry name" value="Myco_19_kDa"/>
    <property type="match status" value="1"/>
</dbReference>